<name>A0A420EQJ0_9ACTN</name>
<gene>
    <name evidence="1" type="ORF">D7I43_30655</name>
</gene>
<dbReference type="EMBL" id="RAQQ01000040">
    <property type="protein sequence ID" value="RKF22943.1"/>
    <property type="molecule type" value="Genomic_DNA"/>
</dbReference>
<accession>A0A420EQJ0</accession>
<comment type="caution">
    <text evidence="1">The sequence shown here is derived from an EMBL/GenBank/DDBJ whole genome shotgun (WGS) entry which is preliminary data.</text>
</comment>
<evidence type="ECO:0000313" key="1">
    <source>
        <dbReference type="EMBL" id="RKF22943.1"/>
    </source>
</evidence>
<organism evidence="1 2">
    <name type="scientific">Micromonospora globbae</name>
    <dbReference type="NCBI Taxonomy" id="1894969"/>
    <lineage>
        <taxon>Bacteria</taxon>
        <taxon>Bacillati</taxon>
        <taxon>Actinomycetota</taxon>
        <taxon>Actinomycetes</taxon>
        <taxon>Micromonosporales</taxon>
        <taxon>Micromonosporaceae</taxon>
        <taxon>Micromonospora</taxon>
    </lineage>
</organism>
<dbReference type="Proteomes" id="UP000285744">
    <property type="component" value="Unassembled WGS sequence"/>
</dbReference>
<protein>
    <submittedName>
        <fullName evidence="1">Uncharacterized protein</fullName>
    </submittedName>
</protein>
<proteinExistence type="predicted"/>
<dbReference type="AlphaFoldDB" id="A0A420EQJ0"/>
<sequence length="208" mass="22693">MDVAGYEARIHNLATFVEAALQRVVDGAKWLRRSFPARSYLRLDVTVHTEAKPSVRHVRTRGQGGAKEIGYLVRVPVAWFDVPGDGLLAVRLFRALLGALEAVGVEQRLGAPPVRAPRSDPGRPELVDLFVPPDARPAGAMVTAGRVREAMDQMKPDQLVLAAIVPATLAVRRDREVVVRALGEVVQEFEVRAAGEEGVRVWVVRQGG</sequence>
<evidence type="ECO:0000313" key="2">
    <source>
        <dbReference type="Proteomes" id="UP000285744"/>
    </source>
</evidence>
<reference evidence="1 2" key="1">
    <citation type="journal article" date="2018" name="Int. J. Syst. Evol. Microbiol.">
        <title>Micromonospora globbae sp. nov., an endophytic actinomycete isolated from roots of Globba winitii C. H. Wright.</title>
        <authorList>
            <person name="Kuncharoen N."/>
            <person name="Pittayakhajonwut P."/>
            <person name="Tanasupawat S."/>
        </authorList>
    </citation>
    <scope>NUCLEOTIDE SEQUENCE [LARGE SCALE GENOMIC DNA]</scope>
    <source>
        <strain evidence="1 2">WPS1-2</strain>
    </source>
</reference>